<gene>
    <name evidence="1" type="ORF">FAM09_16450</name>
</gene>
<evidence type="ECO:0000313" key="1">
    <source>
        <dbReference type="EMBL" id="THU38266.1"/>
    </source>
</evidence>
<comment type="caution">
    <text evidence="1">The sequence shown here is derived from an EMBL/GenBank/DDBJ whole genome shotgun (WGS) entry which is preliminary data.</text>
</comment>
<protein>
    <submittedName>
        <fullName evidence="1">Uncharacterized protein</fullName>
    </submittedName>
</protein>
<proteinExistence type="predicted"/>
<dbReference type="Proteomes" id="UP000306918">
    <property type="component" value="Unassembled WGS sequence"/>
</dbReference>
<evidence type="ECO:0000313" key="2">
    <source>
        <dbReference type="Proteomes" id="UP000306918"/>
    </source>
</evidence>
<organism evidence="1 2">
    <name type="scientific">Niastella caeni</name>
    <dbReference type="NCBI Taxonomy" id="2569763"/>
    <lineage>
        <taxon>Bacteria</taxon>
        <taxon>Pseudomonadati</taxon>
        <taxon>Bacteroidota</taxon>
        <taxon>Chitinophagia</taxon>
        <taxon>Chitinophagales</taxon>
        <taxon>Chitinophagaceae</taxon>
        <taxon>Niastella</taxon>
    </lineage>
</organism>
<reference evidence="1 2" key="1">
    <citation type="submission" date="2019-04" db="EMBL/GenBank/DDBJ databases">
        <title>Niastella caeni sp. nov., isolated from activated sludge.</title>
        <authorList>
            <person name="Sheng M."/>
        </authorList>
    </citation>
    <scope>NUCLEOTIDE SEQUENCE [LARGE SCALE GENOMIC DNA]</scope>
    <source>
        <strain evidence="1 2">HX-2-15</strain>
    </source>
</reference>
<dbReference type="EMBL" id="STFF01000004">
    <property type="protein sequence ID" value="THU38266.1"/>
    <property type="molecule type" value="Genomic_DNA"/>
</dbReference>
<dbReference type="AlphaFoldDB" id="A0A4V4H0X8"/>
<name>A0A4V4H0X8_9BACT</name>
<sequence>MNGLHPVREQLTPTSRGSIQLKPVFICCRQSPYPLRLFAQSRYAYVEACPDGTVGASIPANRQTLLAKGLVRRGRGR</sequence>
<keyword evidence="2" id="KW-1185">Reference proteome</keyword>
<accession>A0A4V4H0X8</accession>